<feature type="domain" description="Alkyl hydroperoxide reductase subunit C/ Thiol specific antioxidant" evidence="4">
    <location>
        <begin position="43"/>
        <end position="165"/>
    </location>
</feature>
<name>A0A068RKG2_9FUNG</name>
<dbReference type="GO" id="GO:0033554">
    <property type="term" value="P:cellular response to stress"/>
    <property type="evidence" value="ECO:0007669"/>
    <property type="project" value="TreeGrafter"/>
</dbReference>
<dbReference type="VEuPathDB" id="FungiDB:LCOR_01198.1"/>
<dbReference type="InterPro" id="IPR036249">
    <property type="entry name" value="Thioredoxin-like_sf"/>
</dbReference>
<proteinExistence type="inferred from homology"/>
<evidence type="ECO:0000256" key="2">
    <source>
        <dbReference type="ARBA" id="ARBA00023002"/>
    </source>
</evidence>
<dbReference type="EMBL" id="CBTN010000003">
    <property type="protein sequence ID" value="CDH49456.1"/>
    <property type="molecule type" value="Genomic_DNA"/>
</dbReference>
<dbReference type="Gene3D" id="3.40.30.10">
    <property type="entry name" value="Glutaredoxin"/>
    <property type="match status" value="1"/>
</dbReference>
<keyword evidence="2" id="KW-0560">Oxidoreductase</keyword>
<comment type="similarity">
    <text evidence="1">Belongs to the peroxiredoxin family. AhpC/Prx1 subfamily.</text>
</comment>
<dbReference type="GO" id="GO:0006979">
    <property type="term" value="P:response to oxidative stress"/>
    <property type="evidence" value="ECO:0007669"/>
    <property type="project" value="TreeGrafter"/>
</dbReference>
<comment type="caution">
    <text evidence="5">The sequence shown here is derived from an EMBL/GenBank/DDBJ whole genome shotgun (WGS) entry which is preliminary data.</text>
</comment>
<dbReference type="PANTHER" id="PTHR10681">
    <property type="entry name" value="THIOREDOXIN PEROXIDASE"/>
    <property type="match status" value="1"/>
</dbReference>
<evidence type="ECO:0000259" key="4">
    <source>
        <dbReference type="Pfam" id="PF00578"/>
    </source>
</evidence>
<dbReference type="SUPFAM" id="SSF52833">
    <property type="entry name" value="Thioredoxin-like"/>
    <property type="match status" value="1"/>
</dbReference>
<dbReference type="OrthoDB" id="2259904at2759"/>
<organism evidence="5 6">
    <name type="scientific">Lichtheimia corymbifera JMRC:FSU:9682</name>
    <dbReference type="NCBI Taxonomy" id="1263082"/>
    <lineage>
        <taxon>Eukaryota</taxon>
        <taxon>Fungi</taxon>
        <taxon>Fungi incertae sedis</taxon>
        <taxon>Mucoromycota</taxon>
        <taxon>Mucoromycotina</taxon>
        <taxon>Mucoromycetes</taxon>
        <taxon>Mucorales</taxon>
        <taxon>Lichtheimiaceae</taxon>
        <taxon>Lichtheimia</taxon>
    </lineage>
</organism>
<dbReference type="Proteomes" id="UP000027586">
    <property type="component" value="Unassembled WGS sequence"/>
</dbReference>
<evidence type="ECO:0000256" key="1">
    <source>
        <dbReference type="ARBA" id="ARBA00009796"/>
    </source>
</evidence>
<dbReference type="InterPro" id="IPR050217">
    <property type="entry name" value="Peroxiredoxin"/>
</dbReference>
<dbReference type="GO" id="GO:0008379">
    <property type="term" value="F:thioredoxin peroxidase activity"/>
    <property type="evidence" value="ECO:0007669"/>
    <property type="project" value="TreeGrafter"/>
</dbReference>
<dbReference type="GO" id="GO:0005829">
    <property type="term" value="C:cytosol"/>
    <property type="evidence" value="ECO:0007669"/>
    <property type="project" value="TreeGrafter"/>
</dbReference>
<evidence type="ECO:0000313" key="5">
    <source>
        <dbReference type="EMBL" id="CDH49456.1"/>
    </source>
</evidence>
<dbReference type="InterPro" id="IPR000866">
    <property type="entry name" value="AhpC/TSA"/>
</dbReference>
<protein>
    <recommendedName>
        <fullName evidence="4">Alkyl hydroperoxide reductase subunit C/ Thiol specific antioxidant domain-containing protein</fullName>
    </recommendedName>
</protein>
<sequence>MSKHNEIFEDPASKRTRHDTAIDPTADIGWNPLLIRDNTAMVAPDFNCSALLKGGEINRFQLSSYAANHKALVLFFIGSNLIDPRVQMDLDLISNHLDRLEALQTLPLAMSTAPIESMQDTCNVGYPLLSDITRSVSRYFNVLDAANGSAKRAAFILDSRRRIRYSFMLGDDRINHSINTIITLLQSVVMAG</sequence>
<dbReference type="PANTHER" id="PTHR10681:SF128">
    <property type="entry name" value="THIOREDOXIN-DEPENDENT PEROXIDE REDUCTASE, MITOCHONDRIAL"/>
    <property type="match status" value="1"/>
</dbReference>
<gene>
    <name evidence="5" type="ORF">LCOR_01198.1</name>
</gene>
<evidence type="ECO:0000256" key="3">
    <source>
        <dbReference type="SAM" id="MobiDB-lite"/>
    </source>
</evidence>
<accession>A0A068RKG2</accession>
<dbReference type="Pfam" id="PF00578">
    <property type="entry name" value="AhpC-TSA"/>
    <property type="match status" value="1"/>
</dbReference>
<dbReference type="AlphaFoldDB" id="A0A068RKG2"/>
<dbReference type="STRING" id="1263082.A0A068RKG2"/>
<reference evidence="5" key="1">
    <citation type="submission" date="2013-08" db="EMBL/GenBank/DDBJ databases">
        <title>Gene expansion shapes genome architecture in the human pathogen Lichtheimia corymbifera: an evolutionary genomics analysis in the ancient terrestrial Mucorales (Mucoromycotina).</title>
        <authorList>
            <person name="Schwartze V.U."/>
            <person name="Winter S."/>
            <person name="Shelest E."/>
            <person name="Marcet-Houben M."/>
            <person name="Horn F."/>
            <person name="Wehner S."/>
            <person name="Hoffmann K."/>
            <person name="Riege K."/>
            <person name="Sammeth M."/>
            <person name="Nowrousian M."/>
            <person name="Valiante V."/>
            <person name="Linde J."/>
            <person name="Jacobsen I.D."/>
            <person name="Marz M."/>
            <person name="Brakhage A.A."/>
            <person name="Gabaldon T."/>
            <person name="Bocker S."/>
            <person name="Voigt K."/>
        </authorList>
    </citation>
    <scope>NUCLEOTIDE SEQUENCE [LARGE SCALE GENOMIC DNA]</scope>
    <source>
        <strain evidence="5">FSU 9682</strain>
    </source>
</reference>
<feature type="region of interest" description="Disordered" evidence="3">
    <location>
        <begin position="1"/>
        <end position="20"/>
    </location>
</feature>
<keyword evidence="6" id="KW-1185">Reference proteome</keyword>
<dbReference type="GO" id="GO:0042744">
    <property type="term" value="P:hydrogen peroxide catabolic process"/>
    <property type="evidence" value="ECO:0007669"/>
    <property type="project" value="TreeGrafter"/>
</dbReference>
<dbReference type="GO" id="GO:0045454">
    <property type="term" value="P:cell redox homeostasis"/>
    <property type="evidence" value="ECO:0007669"/>
    <property type="project" value="TreeGrafter"/>
</dbReference>
<evidence type="ECO:0000313" key="6">
    <source>
        <dbReference type="Proteomes" id="UP000027586"/>
    </source>
</evidence>